<feature type="compositionally biased region" description="Polar residues" evidence="1">
    <location>
        <begin position="383"/>
        <end position="403"/>
    </location>
</feature>
<evidence type="ECO:0000313" key="3">
    <source>
        <dbReference type="Proteomes" id="UP000240883"/>
    </source>
</evidence>
<accession>A0A2T2NS64</accession>
<keyword evidence="3" id="KW-1185">Reference proteome</keyword>
<dbReference type="OrthoDB" id="3798150at2759"/>
<protein>
    <submittedName>
        <fullName evidence="2">Uncharacterized protein</fullName>
    </submittedName>
</protein>
<name>A0A2T2NS64_CORCC</name>
<gene>
    <name evidence="2" type="ORF">BS50DRAFT_573209</name>
</gene>
<reference evidence="2 3" key="1">
    <citation type="journal article" date="2018" name="Front. Microbiol.">
        <title>Genome-Wide Analysis of Corynespora cassiicola Leaf Fall Disease Putative Effectors.</title>
        <authorList>
            <person name="Lopez D."/>
            <person name="Ribeiro S."/>
            <person name="Label P."/>
            <person name="Fumanal B."/>
            <person name="Venisse J.S."/>
            <person name="Kohler A."/>
            <person name="de Oliveira R.R."/>
            <person name="Labutti K."/>
            <person name="Lipzen A."/>
            <person name="Lail K."/>
            <person name="Bauer D."/>
            <person name="Ohm R.A."/>
            <person name="Barry K.W."/>
            <person name="Spatafora J."/>
            <person name="Grigoriev I.V."/>
            <person name="Martin F.M."/>
            <person name="Pujade-Renaud V."/>
        </authorList>
    </citation>
    <scope>NUCLEOTIDE SEQUENCE [LARGE SCALE GENOMIC DNA]</scope>
    <source>
        <strain evidence="2 3">Philippines</strain>
    </source>
</reference>
<dbReference type="AlphaFoldDB" id="A0A2T2NS64"/>
<evidence type="ECO:0000256" key="1">
    <source>
        <dbReference type="SAM" id="MobiDB-lite"/>
    </source>
</evidence>
<feature type="region of interest" description="Disordered" evidence="1">
    <location>
        <begin position="264"/>
        <end position="407"/>
    </location>
</feature>
<dbReference type="STRING" id="1448308.A0A2T2NS64"/>
<feature type="compositionally biased region" description="Polar residues" evidence="1">
    <location>
        <begin position="264"/>
        <end position="275"/>
    </location>
</feature>
<organism evidence="2 3">
    <name type="scientific">Corynespora cassiicola Philippines</name>
    <dbReference type="NCBI Taxonomy" id="1448308"/>
    <lineage>
        <taxon>Eukaryota</taxon>
        <taxon>Fungi</taxon>
        <taxon>Dikarya</taxon>
        <taxon>Ascomycota</taxon>
        <taxon>Pezizomycotina</taxon>
        <taxon>Dothideomycetes</taxon>
        <taxon>Pleosporomycetidae</taxon>
        <taxon>Pleosporales</taxon>
        <taxon>Corynesporascaceae</taxon>
        <taxon>Corynespora</taxon>
    </lineage>
</organism>
<feature type="compositionally biased region" description="Basic and acidic residues" evidence="1">
    <location>
        <begin position="277"/>
        <end position="295"/>
    </location>
</feature>
<sequence>MEPISGSFAISGVFAGINTLFKFGEYALRLAEVDDETGVFIRMIDVVRDDLRESERLLSLKHIHESLVRNRPKYEWVKKSLNNTRWSLSDIGKWVERARMEKETKRIEFKTRVLWVIKDHEKVVTRTKQLSVCHQQLSSVLACLVPLDNTGSEHHKESASGISRSDLRKLPDPLPPIAPPTYEAVMSSSQQKNIPTFTSGASLPYPDDFALEKTAVSMPFSPLEPGFKTAAEVYEYRCPSLEFSIAELEGDNCMGGFNESGLNSLHSSSDGTGQPTELHREPRFARSSRGKREDLSTLSELLGDLPTENSANTPAPPPDNSQYRPRHMSSPELHNDSKPYRPRSYRAPPRPSLPILPKDIASLPSQASHQSKIEPAAPYEGSPRTSVYSQNHTPVSPKHNGNSPIPFPVPFSEYQYLAPIPPRKPRQYRSSTDAPAHLPSLRAVSSFSSFSSYDTLNSSNLSPNTLSPVQCYDLCGNKVPATSQVSRQNSRMRNQKSYMNMLENLNGPSIH</sequence>
<evidence type="ECO:0000313" key="2">
    <source>
        <dbReference type="EMBL" id="PSN68285.1"/>
    </source>
</evidence>
<dbReference type="EMBL" id="KZ678134">
    <property type="protein sequence ID" value="PSN68285.1"/>
    <property type="molecule type" value="Genomic_DNA"/>
</dbReference>
<proteinExistence type="predicted"/>
<dbReference type="Proteomes" id="UP000240883">
    <property type="component" value="Unassembled WGS sequence"/>
</dbReference>